<keyword evidence="7" id="KW-0378">Hydrolase</keyword>
<dbReference type="AlphaFoldDB" id="A0A7K8VUZ7"/>
<keyword evidence="5" id="KW-0540">Nuclease</keyword>
<keyword evidence="4" id="KW-0548">Nucleotidyltransferase</keyword>
<evidence type="ECO:0000256" key="9">
    <source>
        <dbReference type="ARBA" id="ARBA00022918"/>
    </source>
</evidence>
<proteinExistence type="inferred from homology"/>
<keyword evidence="13" id="KW-1185">Reference proteome</keyword>
<comment type="similarity">
    <text evidence="1">Belongs to the beta type-B retroviral polymerase family. HERV class-II K(HML-2) pol subfamily.</text>
</comment>
<evidence type="ECO:0000256" key="3">
    <source>
        <dbReference type="ARBA" id="ARBA00022679"/>
    </source>
</evidence>
<evidence type="ECO:0000256" key="10">
    <source>
        <dbReference type="ARBA" id="ARBA00023268"/>
    </source>
</evidence>
<evidence type="ECO:0000256" key="4">
    <source>
        <dbReference type="ARBA" id="ARBA00022695"/>
    </source>
</evidence>
<evidence type="ECO:0000313" key="12">
    <source>
        <dbReference type="EMBL" id="NXF70447.1"/>
    </source>
</evidence>
<keyword evidence="3" id="KW-0808">Transferase</keyword>
<accession>A0A7K8VUZ7</accession>
<keyword evidence="9" id="KW-0695">RNA-directed DNA polymerase</keyword>
<dbReference type="PROSITE" id="PS50878">
    <property type="entry name" value="RT_POL"/>
    <property type="match status" value="1"/>
</dbReference>
<evidence type="ECO:0000313" key="13">
    <source>
        <dbReference type="Proteomes" id="UP000542434"/>
    </source>
</evidence>
<dbReference type="GO" id="GO:0004523">
    <property type="term" value="F:RNA-DNA hybrid ribonuclease activity"/>
    <property type="evidence" value="ECO:0007669"/>
    <property type="project" value="UniProtKB-EC"/>
</dbReference>
<evidence type="ECO:0000256" key="1">
    <source>
        <dbReference type="ARBA" id="ARBA00010879"/>
    </source>
</evidence>
<dbReference type="Pfam" id="PF00078">
    <property type="entry name" value="RVT_1"/>
    <property type="match status" value="1"/>
</dbReference>
<feature type="non-terminal residue" evidence="12">
    <location>
        <position position="101"/>
    </location>
</feature>
<evidence type="ECO:0000259" key="11">
    <source>
        <dbReference type="PROSITE" id="PS50878"/>
    </source>
</evidence>
<dbReference type="InterPro" id="IPR043128">
    <property type="entry name" value="Rev_trsase/Diguanyl_cyclase"/>
</dbReference>
<evidence type="ECO:0000256" key="2">
    <source>
        <dbReference type="ARBA" id="ARBA00012180"/>
    </source>
</evidence>
<dbReference type="Gene3D" id="3.30.70.270">
    <property type="match status" value="2"/>
</dbReference>
<keyword evidence="10" id="KW-0511">Multifunctional enzyme</keyword>
<protein>
    <recommendedName>
        <fullName evidence="2">ribonuclease H</fullName>
        <ecNumber evidence="2">3.1.26.4</ecNumber>
    </recommendedName>
</protein>
<evidence type="ECO:0000256" key="6">
    <source>
        <dbReference type="ARBA" id="ARBA00022759"/>
    </source>
</evidence>
<comment type="caution">
    <text evidence="12">The sequence shown here is derived from an EMBL/GenBank/DDBJ whole genome shotgun (WGS) entry which is preliminary data.</text>
</comment>
<gene>
    <name evidence="12" type="primary">Ervk25_1</name>
    <name evidence="12" type="ORF">CICNIG_R15690</name>
</gene>
<dbReference type="EMBL" id="VWZC01027757">
    <property type="protein sequence ID" value="NXF70447.1"/>
    <property type="molecule type" value="Genomic_DNA"/>
</dbReference>
<keyword evidence="6" id="KW-0255">Endonuclease</keyword>
<evidence type="ECO:0000256" key="5">
    <source>
        <dbReference type="ARBA" id="ARBA00022722"/>
    </source>
</evidence>
<dbReference type="GO" id="GO:0003964">
    <property type="term" value="F:RNA-directed DNA polymerase activity"/>
    <property type="evidence" value="ECO:0007669"/>
    <property type="project" value="UniProtKB-KW"/>
</dbReference>
<dbReference type="PANTHER" id="PTHR41694">
    <property type="entry name" value="ENDOGENOUS RETROVIRUS GROUP K MEMBER POL PROTEIN"/>
    <property type="match status" value="1"/>
</dbReference>
<dbReference type="SUPFAM" id="SSF56672">
    <property type="entry name" value="DNA/RNA polymerases"/>
    <property type="match status" value="1"/>
</dbReference>
<dbReference type="GO" id="GO:0035613">
    <property type="term" value="F:RNA stem-loop binding"/>
    <property type="evidence" value="ECO:0007669"/>
    <property type="project" value="TreeGrafter"/>
</dbReference>
<evidence type="ECO:0000256" key="7">
    <source>
        <dbReference type="ARBA" id="ARBA00022801"/>
    </source>
</evidence>
<dbReference type="InterPro" id="IPR000477">
    <property type="entry name" value="RT_dom"/>
</dbReference>
<dbReference type="PANTHER" id="PTHR41694:SF4">
    <property type="entry name" value="ENDOGENOUS RETROVIRUS GROUP K MEMBER 10 POL PROTEIN-RELATED"/>
    <property type="match status" value="1"/>
</dbReference>
<keyword evidence="8" id="KW-0862">Zinc</keyword>
<sequence>KLIAIDIKDCFFSIPLCEEDKERFASTVPSINREEPVKRWQWTVLPQGMKNSSVICQNYVAESLVPLQEGTTPRRIIHYMDDILLAAPSAEEVERLFQEAV</sequence>
<dbReference type="InterPro" id="IPR043502">
    <property type="entry name" value="DNA/RNA_pol_sf"/>
</dbReference>
<dbReference type="EC" id="3.1.26.4" evidence="2"/>
<feature type="domain" description="Reverse transcriptase" evidence="11">
    <location>
        <begin position="1"/>
        <end position="101"/>
    </location>
</feature>
<feature type="non-terminal residue" evidence="12">
    <location>
        <position position="1"/>
    </location>
</feature>
<name>A0A7K8VUZ7_9STRI</name>
<organism evidence="12 13">
    <name type="scientific">Ciccaba nigrolineata</name>
    <dbReference type="NCBI Taxonomy" id="1118524"/>
    <lineage>
        <taxon>Eukaryota</taxon>
        <taxon>Metazoa</taxon>
        <taxon>Chordata</taxon>
        <taxon>Craniata</taxon>
        <taxon>Vertebrata</taxon>
        <taxon>Euteleostomi</taxon>
        <taxon>Archelosauria</taxon>
        <taxon>Archosauria</taxon>
        <taxon>Dinosauria</taxon>
        <taxon>Saurischia</taxon>
        <taxon>Theropoda</taxon>
        <taxon>Coelurosauria</taxon>
        <taxon>Aves</taxon>
        <taxon>Neognathae</taxon>
        <taxon>Neoaves</taxon>
        <taxon>Telluraves</taxon>
        <taxon>Strigiformes</taxon>
        <taxon>Strigidae</taxon>
        <taxon>Ciccaba</taxon>
    </lineage>
</organism>
<dbReference type="Proteomes" id="UP000542434">
    <property type="component" value="Unassembled WGS sequence"/>
</dbReference>
<evidence type="ECO:0000256" key="8">
    <source>
        <dbReference type="ARBA" id="ARBA00022833"/>
    </source>
</evidence>
<reference evidence="12 13" key="1">
    <citation type="submission" date="2019-09" db="EMBL/GenBank/DDBJ databases">
        <title>Bird 10,000 Genomes (B10K) Project - Family phase.</title>
        <authorList>
            <person name="Zhang G."/>
        </authorList>
    </citation>
    <scope>NUCLEOTIDE SEQUENCE [LARGE SCALE GENOMIC DNA]</scope>
    <source>
        <strain evidence="12">B10K-DU-001-07</strain>
        <tissue evidence="12">Muscle</tissue>
    </source>
</reference>